<dbReference type="AlphaFoldDB" id="A0A2T4YZA9"/>
<keyword evidence="2" id="KW-1185">Reference proteome</keyword>
<sequence>MAALAALWLTGCSAGLDASPPGPAGGSAWAIERQVARCRATQSGGTRAAGAGLGGVAVFGSVTAISRSEGPEECGPVLALTDEDVGEIRTLLTATAASARGLDTTWRSRAGARREIVLSVYPVEARSGRPCRVVTATLTVYGDPAGALFGAPPPLTLDEQRFCRATGGAWEPG</sequence>
<organism evidence="1 2">
    <name type="scientific">Phreatobacter oligotrophus</name>
    <dbReference type="NCBI Taxonomy" id="1122261"/>
    <lineage>
        <taxon>Bacteria</taxon>
        <taxon>Pseudomonadati</taxon>
        <taxon>Pseudomonadota</taxon>
        <taxon>Alphaproteobacteria</taxon>
        <taxon>Hyphomicrobiales</taxon>
        <taxon>Phreatobacteraceae</taxon>
        <taxon>Phreatobacter</taxon>
    </lineage>
</organism>
<reference evidence="1 2" key="1">
    <citation type="submission" date="2018-04" db="EMBL/GenBank/DDBJ databases">
        <title>Genomic Encyclopedia of Archaeal and Bacterial Type Strains, Phase II (KMG-II): from individual species to whole genera.</title>
        <authorList>
            <person name="Goeker M."/>
        </authorList>
    </citation>
    <scope>NUCLEOTIDE SEQUENCE [LARGE SCALE GENOMIC DNA]</scope>
    <source>
        <strain evidence="1 2">DSM 25521</strain>
    </source>
</reference>
<dbReference type="Proteomes" id="UP000241808">
    <property type="component" value="Unassembled WGS sequence"/>
</dbReference>
<name>A0A2T4YZA9_9HYPH</name>
<gene>
    <name evidence="1" type="ORF">C8P69_10839</name>
</gene>
<dbReference type="EMBL" id="PZZL01000008">
    <property type="protein sequence ID" value="PTM52239.1"/>
    <property type="molecule type" value="Genomic_DNA"/>
</dbReference>
<comment type="caution">
    <text evidence="1">The sequence shown here is derived from an EMBL/GenBank/DDBJ whole genome shotgun (WGS) entry which is preliminary data.</text>
</comment>
<proteinExistence type="predicted"/>
<evidence type="ECO:0000313" key="1">
    <source>
        <dbReference type="EMBL" id="PTM52239.1"/>
    </source>
</evidence>
<accession>A0A2T4YZA9</accession>
<protein>
    <submittedName>
        <fullName evidence="1">Uncharacterized protein</fullName>
    </submittedName>
</protein>
<evidence type="ECO:0000313" key="2">
    <source>
        <dbReference type="Proteomes" id="UP000241808"/>
    </source>
</evidence>